<organism evidence="2 3">
    <name type="scientific">Ambrosia artemisiifolia</name>
    <name type="common">Common ragweed</name>
    <dbReference type="NCBI Taxonomy" id="4212"/>
    <lineage>
        <taxon>Eukaryota</taxon>
        <taxon>Viridiplantae</taxon>
        <taxon>Streptophyta</taxon>
        <taxon>Embryophyta</taxon>
        <taxon>Tracheophyta</taxon>
        <taxon>Spermatophyta</taxon>
        <taxon>Magnoliopsida</taxon>
        <taxon>eudicotyledons</taxon>
        <taxon>Gunneridae</taxon>
        <taxon>Pentapetalae</taxon>
        <taxon>asterids</taxon>
        <taxon>campanulids</taxon>
        <taxon>Asterales</taxon>
        <taxon>Asteraceae</taxon>
        <taxon>Asteroideae</taxon>
        <taxon>Heliantheae alliance</taxon>
        <taxon>Heliantheae</taxon>
        <taxon>Ambrosia</taxon>
    </lineage>
</organism>
<dbReference type="AlphaFoldDB" id="A0AAD5GX74"/>
<keyword evidence="3" id="KW-1185">Reference proteome</keyword>
<feature type="transmembrane region" description="Helical" evidence="1">
    <location>
        <begin position="98"/>
        <end position="119"/>
    </location>
</feature>
<evidence type="ECO:0000313" key="2">
    <source>
        <dbReference type="EMBL" id="KAI7756339.1"/>
    </source>
</evidence>
<feature type="non-terminal residue" evidence="2">
    <location>
        <position position="193"/>
    </location>
</feature>
<accession>A0AAD5GX74</accession>
<keyword evidence="1" id="KW-1133">Transmembrane helix</keyword>
<dbReference type="Proteomes" id="UP001206925">
    <property type="component" value="Unassembled WGS sequence"/>
</dbReference>
<comment type="caution">
    <text evidence="2">The sequence shown here is derived from an EMBL/GenBank/DDBJ whole genome shotgun (WGS) entry which is preliminary data.</text>
</comment>
<dbReference type="EMBL" id="JAMZMK010000445">
    <property type="protein sequence ID" value="KAI7756339.1"/>
    <property type="molecule type" value="Genomic_DNA"/>
</dbReference>
<feature type="transmembrane region" description="Helical" evidence="1">
    <location>
        <begin position="57"/>
        <end position="78"/>
    </location>
</feature>
<sequence>STLFSQLYNHSQHPHSLSLLFLPYFALSSFFHLLHNSLSFFLIHLLSKTTICNTNSICGRICYTFPYLSCSYVLFLATSLPCYPSNMCFELNNIGSDSYSYSFISTPVPIPIPCLYRYFLTKVVIKNEMEVSRVWDVGSAIRKEKWRCSTSYRSFNVLHIYQRYKRKVKSGFYRDPLFCLMIEFFMKAEKNMK</sequence>
<name>A0AAD5GX74_AMBAR</name>
<reference evidence="2" key="1">
    <citation type="submission" date="2022-06" db="EMBL/GenBank/DDBJ databases">
        <title>Uncovering the hologenomic basis of an extraordinary plant invasion.</title>
        <authorList>
            <person name="Bieker V.C."/>
            <person name="Martin M.D."/>
            <person name="Gilbert T."/>
            <person name="Hodgins K."/>
            <person name="Battlay P."/>
            <person name="Petersen B."/>
            <person name="Wilson J."/>
        </authorList>
    </citation>
    <scope>NUCLEOTIDE SEQUENCE</scope>
    <source>
        <strain evidence="2">AA19_3_7</strain>
        <tissue evidence="2">Leaf</tissue>
    </source>
</reference>
<proteinExistence type="predicted"/>
<evidence type="ECO:0000313" key="3">
    <source>
        <dbReference type="Proteomes" id="UP001206925"/>
    </source>
</evidence>
<feature type="transmembrane region" description="Helical" evidence="1">
    <location>
        <begin position="20"/>
        <end position="45"/>
    </location>
</feature>
<evidence type="ECO:0000256" key="1">
    <source>
        <dbReference type="SAM" id="Phobius"/>
    </source>
</evidence>
<keyword evidence="1" id="KW-0472">Membrane</keyword>
<keyword evidence="1" id="KW-0812">Transmembrane</keyword>
<protein>
    <submittedName>
        <fullName evidence="2">Uncharacterized protein</fullName>
    </submittedName>
</protein>
<feature type="non-terminal residue" evidence="2">
    <location>
        <position position="1"/>
    </location>
</feature>
<gene>
    <name evidence="2" type="ORF">M8C21_026658</name>
</gene>